<dbReference type="PIR" id="I41079">
    <property type="entry name" value="I41079"/>
</dbReference>
<sequence length="50" mass="5377">MLYSAGVHLIAVGKYVQKIVLPYNNFPYPNSLLQDSGPGLRVVSGRAVAC</sequence>
<reference evidence="1" key="1">
    <citation type="journal article" date="1988" name="Mol. Gen. Genet.">
        <title>Characterization of a sequence (hlyR) which enhances synthesis and secretion of hemolysin in Escherichia coli.</title>
        <authorList>
            <person name="Vogel M."/>
            <person name="Hess J."/>
            <person name="Then I."/>
            <person name="Juarez A."/>
            <person name="Goebel W."/>
        </authorList>
    </citation>
    <scope>NUCLEOTIDE SEQUENCE</scope>
</reference>
<accession>Q47263</accession>
<dbReference type="EMBL" id="X07565">
    <property type="protein sequence ID" value="CAA30446.1"/>
    <property type="molecule type" value="Genomic_DNA"/>
</dbReference>
<dbReference type="AlphaFoldDB" id="Q47263"/>
<organism evidence="1">
    <name type="scientific">Escherichia coli</name>
    <dbReference type="NCBI Taxonomy" id="562"/>
    <lineage>
        <taxon>Bacteria</taxon>
        <taxon>Pseudomonadati</taxon>
        <taxon>Pseudomonadota</taxon>
        <taxon>Gammaproteobacteria</taxon>
        <taxon>Enterobacterales</taxon>
        <taxon>Enterobacteriaceae</taxon>
        <taxon>Escherichia</taxon>
    </lineage>
</organism>
<name>Q47263_ECOLX</name>
<evidence type="ECO:0000313" key="1">
    <source>
        <dbReference type="EMBL" id="CAA30446.1"/>
    </source>
</evidence>
<protein>
    <submittedName>
        <fullName evidence="1">HlyR sequence enhancing hemolysin expression</fullName>
    </submittedName>
</protein>
<proteinExistence type="predicted"/>